<sequence>MSPLVRAVCTSGQRLATRRATRSSQRVFVGVCVLMFAASVAATLAHGASMAAMGALPMPGGWSMSTLWMPTCGRTWARAAASFIGMWIVMMAAMMLPSLMPTLLRYRDAIGSRASAQRLALLTMLVSGAYAVVWTALGVAVFALGASLAALALRWPALARSMPLAVSVVVLLAGALQFSTWKARRLACSRTTPSLPADAPSAWRYGLRIGIDCAGCCGGLTAILLVVGMTDLRLMAAVTAAITAERLAPDGALVAWASGAIAVAGAGLLLIQALSAG</sequence>
<gene>
    <name evidence="2" type="ORF">SAMN05445850_6531</name>
</gene>
<keyword evidence="1" id="KW-0812">Transmembrane</keyword>
<dbReference type="Pfam" id="PF09948">
    <property type="entry name" value="PpoB2"/>
    <property type="match status" value="1"/>
</dbReference>
<protein>
    <submittedName>
        <fullName evidence="2">Predicted metal-binding membrane protein</fullName>
    </submittedName>
</protein>
<feature type="transmembrane region" description="Helical" evidence="1">
    <location>
        <begin position="27"/>
        <end position="56"/>
    </location>
</feature>
<dbReference type="STRING" id="157910.SAMN05445850_6531"/>
<feature type="transmembrane region" description="Helical" evidence="1">
    <location>
        <begin position="205"/>
        <end position="227"/>
    </location>
</feature>
<proteinExistence type="predicted"/>
<accession>A0A1H1K7W9</accession>
<dbReference type="Proteomes" id="UP000199365">
    <property type="component" value="Unassembled WGS sequence"/>
</dbReference>
<feature type="transmembrane region" description="Helical" evidence="1">
    <location>
        <begin position="119"/>
        <end position="152"/>
    </location>
</feature>
<feature type="transmembrane region" description="Helical" evidence="1">
    <location>
        <begin position="76"/>
        <end position="99"/>
    </location>
</feature>
<keyword evidence="1" id="KW-0472">Membrane</keyword>
<feature type="transmembrane region" description="Helical" evidence="1">
    <location>
        <begin position="253"/>
        <end position="274"/>
    </location>
</feature>
<feature type="transmembrane region" description="Helical" evidence="1">
    <location>
        <begin position="164"/>
        <end position="184"/>
    </location>
</feature>
<evidence type="ECO:0000256" key="1">
    <source>
        <dbReference type="SAM" id="Phobius"/>
    </source>
</evidence>
<dbReference type="AlphaFoldDB" id="A0A1H1K7W9"/>
<evidence type="ECO:0000313" key="3">
    <source>
        <dbReference type="Proteomes" id="UP000199365"/>
    </source>
</evidence>
<evidence type="ECO:0000313" key="2">
    <source>
        <dbReference type="EMBL" id="SDR58391.1"/>
    </source>
</evidence>
<name>A0A1H1K7W9_9BURK</name>
<dbReference type="EMBL" id="FNKX01000003">
    <property type="protein sequence ID" value="SDR58391.1"/>
    <property type="molecule type" value="Genomic_DNA"/>
</dbReference>
<dbReference type="RefSeq" id="WP_090810601.1">
    <property type="nucleotide sequence ID" value="NZ_FNKX01000003.1"/>
</dbReference>
<reference evidence="3" key="1">
    <citation type="submission" date="2016-10" db="EMBL/GenBank/DDBJ databases">
        <authorList>
            <person name="Varghese N."/>
            <person name="Submissions S."/>
        </authorList>
    </citation>
    <scope>NUCLEOTIDE SEQUENCE [LARGE SCALE GENOMIC DNA]</scope>
    <source>
        <strain evidence="3">DUS833</strain>
    </source>
</reference>
<organism evidence="2 3">
    <name type="scientific">Paraburkholderia tuberum</name>
    <dbReference type="NCBI Taxonomy" id="157910"/>
    <lineage>
        <taxon>Bacteria</taxon>
        <taxon>Pseudomonadati</taxon>
        <taxon>Pseudomonadota</taxon>
        <taxon>Betaproteobacteria</taxon>
        <taxon>Burkholderiales</taxon>
        <taxon>Burkholderiaceae</taxon>
        <taxon>Paraburkholderia</taxon>
    </lineage>
</organism>
<dbReference type="InterPro" id="IPR018688">
    <property type="entry name" value="PpoB2-like"/>
</dbReference>
<keyword evidence="3" id="KW-1185">Reference proteome</keyword>
<keyword evidence="1" id="KW-1133">Transmembrane helix</keyword>